<keyword evidence="3" id="KW-1185">Reference proteome</keyword>
<reference evidence="2 3" key="1">
    <citation type="submission" date="2020-04" db="EMBL/GenBank/DDBJ databases">
        <title>Draft genome of Pyxidicoccus fallax type strain.</title>
        <authorList>
            <person name="Whitworth D.E."/>
        </authorList>
    </citation>
    <scope>NUCLEOTIDE SEQUENCE [LARGE SCALE GENOMIC DNA]</scope>
    <source>
        <strain evidence="2 3">DSM 14698</strain>
    </source>
</reference>
<dbReference type="InterPro" id="IPR016024">
    <property type="entry name" value="ARM-type_fold"/>
</dbReference>
<evidence type="ECO:0000313" key="2">
    <source>
        <dbReference type="EMBL" id="NMO13894.1"/>
    </source>
</evidence>
<comment type="caution">
    <text evidence="2">The sequence shown here is derived from an EMBL/GenBank/DDBJ whole genome shotgun (WGS) entry which is preliminary data.</text>
</comment>
<feature type="domain" description="DUF2019" evidence="1">
    <location>
        <begin position="5"/>
        <end position="89"/>
    </location>
</feature>
<dbReference type="Proteomes" id="UP000518300">
    <property type="component" value="Unassembled WGS sequence"/>
</dbReference>
<dbReference type="InterPro" id="IPR018568">
    <property type="entry name" value="DUF2019"/>
</dbReference>
<dbReference type="SUPFAM" id="SSF48371">
    <property type="entry name" value="ARM repeat"/>
    <property type="match status" value="1"/>
</dbReference>
<accession>A0A848L5C4</accession>
<dbReference type="Pfam" id="PF09450">
    <property type="entry name" value="DUF2019"/>
    <property type="match status" value="1"/>
</dbReference>
<dbReference type="InterPro" id="IPR042236">
    <property type="entry name" value="PI3K_accessory_sf"/>
</dbReference>
<evidence type="ECO:0000313" key="3">
    <source>
        <dbReference type="Proteomes" id="UP000518300"/>
    </source>
</evidence>
<evidence type="ECO:0000259" key="1">
    <source>
        <dbReference type="Pfam" id="PF09450"/>
    </source>
</evidence>
<proteinExistence type="predicted"/>
<gene>
    <name evidence="2" type="ORF">HG543_03325</name>
</gene>
<sequence length="116" mass="12863">MTLESLVQEFAANVTAQTEAILRGDAKTGNKHADRYMAAFRKLRAHGDEGREALAVLLKHPSVDVRTMAAAYLLRYRTAEAKAVLEEAARGEGVIAFECQYTLKHWSDGTWALDPE</sequence>
<name>A0A848L5C4_9BACT</name>
<organism evidence="2 3">
    <name type="scientific">Pyxidicoccus fallax</name>
    <dbReference type="NCBI Taxonomy" id="394095"/>
    <lineage>
        <taxon>Bacteria</taxon>
        <taxon>Pseudomonadati</taxon>
        <taxon>Myxococcota</taxon>
        <taxon>Myxococcia</taxon>
        <taxon>Myxococcales</taxon>
        <taxon>Cystobacterineae</taxon>
        <taxon>Myxococcaceae</taxon>
        <taxon>Pyxidicoccus</taxon>
    </lineage>
</organism>
<dbReference type="EMBL" id="JABBJJ010000009">
    <property type="protein sequence ID" value="NMO13894.1"/>
    <property type="molecule type" value="Genomic_DNA"/>
</dbReference>
<protein>
    <submittedName>
        <fullName evidence="2">DUF2019 domain-containing protein</fullName>
    </submittedName>
</protein>
<dbReference type="RefSeq" id="WP_169343186.1">
    <property type="nucleotide sequence ID" value="NZ_JABBJJ010000009.1"/>
</dbReference>
<dbReference type="Gene3D" id="1.25.40.70">
    <property type="entry name" value="Phosphatidylinositol 3-kinase, accessory domain (PIK)"/>
    <property type="match status" value="1"/>
</dbReference>
<dbReference type="AlphaFoldDB" id="A0A848L5C4"/>